<feature type="compositionally biased region" description="Low complexity" evidence="1">
    <location>
        <begin position="62"/>
        <end position="86"/>
    </location>
</feature>
<feature type="region of interest" description="Disordered" evidence="1">
    <location>
        <begin position="61"/>
        <end position="166"/>
    </location>
</feature>
<proteinExistence type="predicted"/>
<reference evidence="2" key="1">
    <citation type="journal article" date="2023" name="Mol. Phylogenet. Evol.">
        <title>Genome-scale phylogeny and comparative genomics of the fungal order Sordariales.</title>
        <authorList>
            <person name="Hensen N."/>
            <person name="Bonometti L."/>
            <person name="Westerberg I."/>
            <person name="Brannstrom I.O."/>
            <person name="Guillou S."/>
            <person name="Cros-Aarteil S."/>
            <person name="Calhoun S."/>
            <person name="Haridas S."/>
            <person name="Kuo A."/>
            <person name="Mondo S."/>
            <person name="Pangilinan J."/>
            <person name="Riley R."/>
            <person name="LaButti K."/>
            <person name="Andreopoulos B."/>
            <person name="Lipzen A."/>
            <person name="Chen C."/>
            <person name="Yan M."/>
            <person name="Daum C."/>
            <person name="Ng V."/>
            <person name="Clum A."/>
            <person name="Steindorff A."/>
            <person name="Ohm R.A."/>
            <person name="Martin F."/>
            <person name="Silar P."/>
            <person name="Natvig D.O."/>
            <person name="Lalanne C."/>
            <person name="Gautier V."/>
            <person name="Ament-Velasquez S.L."/>
            <person name="Kruys A."/>
            <person name="Hutchinson M.I."/>
            <person name="Powell A.J."/>
            <person name="Barry K."/>
            <person name="Miller A.N."/>
            <person name="Grigoriev I.V."/>
            <person name="Debuchy R."/>
            <person name="Gladieux P."/>
            <person name="Hiltunen Thoren M."/>
            <person name="Johannesson H."/>
        </authorList>
    </citation>
    <scope>NUCLEOTIDE SEQUENCE</scope>
    <source>
        <strain evidence="2">CBS 757.83</strain>
    </source>
</reference>
<evidence type="ECO:0000313" key="2">
    <source>
        <dbReference type="EMBL" id="KAK4103243.1"/>
    </source>
</evidence>
<protein>
    <submittedName>
        <fullName evidence="2">Uncharacterized protein</fullName>
    </submittedName>
</protein>
<gene>
    <name evidence="2" type="ORF">N658DRAFT_306489</name>
</gene>
<accession>A0AAN6T3A8</accession>
<dbReference type="EMBL" id="MU863629">
    <property type="protein sequence ID" value="KAK4103243.1"/>
    <property type="molecule type" value="Genomic_DNA"/>
</dbReference>
<name>A0AAN6T3A8_9PEZI</name>
<dbReference type="Proteomes" id="UP001305647">
    <property type="component" value="Unassembled WGS sequence"/>
</dbReference>
<keyword evidence="3" id="KW-1185">Reference proteome</keyword>
<feature type="compositionally biased region" description="Basic residues" evidence="1">
    <location>
        <begin position="87"/>
        <end position="96"/>
    </location>
</feature>
<organism evidence="2 3">
    <name type="scientific">Parathielavia hyrcaniae</name>
    <dbReference type="NCBI Taxonomy" id="113614"/>
    <lineage>
        <taxon>Eukaryota</taxon>
        <taxon>Fungi</taxon>
        <taxon>Dikarya</taxon>
        <taxon>Ascomycota</taxon>
        <taxon>Pezizomycotina</taxon>
        <taxon>Sordariomycetes</taxon>
        <taxon>Sordariomycetidae</taxon>
        <taxon>Sordariales</taxon>
        <taxon>Chaetomiaceae</taxon>
        <taxon>Parathielavia</taxon>
    </lineage>
</organism>
<evidence type="ECO:0000256" key="1">
    <source>
        <dbReference type="SAM" id="MobiDB-lite"/>
    </source>
</evidence>
<dbReference type="AlphaFoldDB" id="A0AAN6T3A8"/>
<reference evidence="2" key="2">
    <citation type="submission" date="2023-05" db="EMBL/GenBank/DDBJ databases">
        <authorList>
            <consortium name="Lawrence Berkeley National Laboratory"/>
            <person name="Steindorff A."/>
            <person name="Hensen N."/>
            <person name="Bonometti L."/>
            <person name="Westerberg I."/>
            <person name="Brannstrom I.O."/>
            <person name="Guillou S."/>
            <person name="Cros-Aarteil S."/>
            <person name="Calhoun S."/>
            <person name="Haridas S."/>
            <person name="Kuo A."/>
            <person name="Mondo S."/>
            <person name="Pangilinan J."/>
            <person name="Riley R."/>
            <person name="Labutti K."/>
            <person name="Andreopoulos B."/>
            <person name="Lipzen A."/>
            <person name="Chen C."/>
            <person name="Yanf M."/>
            <person name="Daum C."/>
            <person name="Ng V."/>
            <person name="Clum A."/>
            <person name="Ohm R."/>
            <person name="Martin F."/>
            <person name="Silar P."/>
            <person name="Natvig D."/>
            <person name="Lalanne C."/>
            <person name="Gautier V."/>
            <person name="Ament-Velasquez S.L."/>
            <person name="Kruys A."/>
            <person name="Hutchinson M.I."/>
            <person name="Powell A.J."/>
            <person name="Barry K."/>
            <person name="Miller A.N."/>
            <person name="Grigoriev I.V."/>
            <person name="Debuchy R."/>
            <person name="Gladieux P."/>
            <person name="Thoren M.H."/>
            <person name="Johannesson H."/>
        </authorList>
    </citation>
    <scope>NUCLEOTIDE SEQUENCE</scope>
    <source>
        <strain evidence="2">CBS 757.83</strain>
    </source>
</reference>
<comment type="caution">
    <text evidence="2">The sequence shown here is derived from an EMBL/GenBank/DDBJ whole genome shotgun (WGS) entry which is preliminary data.</text>
</comment>
<sequence length="197" mass="20877">MDGALTALQPPLDRFQLDDGDWESALPFSSSLRQPPPMWNQAFLNTTLRRRITPGQLNLALQSSHSAPSPTAPQTSTLTPTSPKPSHSSKHIRPHQNPHLLPPINMPTDPTSTTHRAALPPPHLASDIPLQTRPTRPQPMRLAAGPQHAGRREGAHHPRPVAGEGAGHLGPAGFGVGRAGRDVGDEGVACVAFASGV</sequence>
<evidence type="ECO:0000313" key="3">
    <source>
        <dbReference type="Proteomes" id="UP001305647"/>
    </source>
</evidence>